<evidence type="ECO:0000313" key="2">
    <source>
        <dbReference type="Proteomes" id="UP000828941"/>
    </source>
</evidence>
<organism evidence="1 2">
    <name type="scientific">Bauhinia variegata</name>
    <name type="common">Purple orchid tree</name>
    <name type="synonym">Phanera variegata</name>
    <dbReference type="NCBI Taxonomy" id="167791"/>
    <lineage>
        <taxon>Eukaryota</taxon>
        <taxon>Viridiplantae</taxon>
        <taxon>Streptophyta</taxon>
        <taxon>Embryophyta</taxon>
        <taxon>Tracheophyta</taxon>
        <taxon>Spermatophyta</taxon>
        <taxon>Magnoliopsida</taxon>
        <taxon>eudicotyledons</taxon>
        <taxon>Gunneridae</taxon>
        <taxon>Pentapetalae</taxon>
        <taxon>rosids</taxon>
        <taxon>fabids</taxon>
        <taxon>Fabales</taxon>
        <taxon>Fabaceae</taxon>
        <taxon>Cercidoideae</taxon>
        <taxon>Cercideae</taxon>
        <taxon>Bauhiniinae</taxon>
        <taxon>Bauhinia</taxon>
    </lineage>
</organism>
<comment type="caution">
    <text evidence="1">The sequence shown here is derived from an EMBL/GenBank/DDBJ whole genome shotgun (WGS) entry which is preliminary data.</text>
</comment>
<evidence type="ECO:0000313" key="1">
    <source>
        <dbReference type="EMBL" id="KAI4349688.1"/>
    </source>
</evidence>
<dbReference type="Proteomes" id="UP000828941">
    <property type="component" value="Chromosome 4"/>
</dbReference>
<accession>A0ACB9PMP0</accession>
<name>A0ACB9PMP0_BAUVA</name>
<protein>
    <submittedName>
        <fullName evidence="1">Uncharacterized protein</fullName>
    </submittedName>
</protein>
<sequence>MNVVGISSPRKSEAILQNKNGSVWTPKVNGKHNKDIQHVSLKGEGELLQGNRISRMIQVNIPRYTEVLPSWQAQKIASWQNLEGHSIQWFCVVCIDRRGIIAEVTTLAFSFTRKHGMVLLLGCAGINIWL</sequence>
<gene>
    <name evidence="1" type="ORF">L6164_010250</name>
</gene>
<reference evidence="1 2" key="1">
    <citation type="journal article" date="2022" name="DNA Res.">
        <title>Chromosomal-level genome assembly of the orchid tree Bauhinia variegata (Leguminosae; Cercidoideae) supports the allotetraploid origin hypothesis of Bauhinia.</title>
        <authorList>
            <person name="Zhong Y."/>
            <person name="Chen Y."/>
            <person name="Zheng D."/>
            <person name="Pang J."/>
            <person name="Liu Y."/>
            <person name="Luo S."/>
            <person name="Meng S."/>
            <person name="Qian L."/>
            <person name="Wei D."/>
            <person name="Dai S."/>
            <person name="Zhou R."/>
        </authorList>
    </citation>
    <scope>NUCLEOTIDE SEQUENCE [LARGE SCALE GENOMIC DNA]</scope>
    <source>
        <strain evidence="1">BV-YZ2020</strain>
    </source>
</reference>
<proteinExistence type="predicted"/>
<dbReference type="EMBL" id="CM039429">
    <property type="protein sequence ID" value="KAI4349688.1"/>
    <property type="molecule type" value="Genomic_DNA"/>
</dbReference>
<keyword evidence="2" id="KW-1185">Reference proteome</keyword>